<protein>
    <submittedName>
        <fullName evidence="2">Uncharacterized protein</fullName>
    </submittedName>
</protein>
<evidence type="ECO:0000256" key="1">
    <source>
        <dbReference type="SAM" id="Phobius"/>
    </source>
</evidence>
<dbReference type="EMBL" id="WBVO01000004">
    <property type="protein sequence ID" value="KAB2810365.1"/>
    <property type="molecule type" value="Genomic_DNA"/>
</dbReference>
<name>A0A6N6RGZ2_9FLAO</name>
<keyword evidence="1" id="KW-0472">Membrane</keyword>
<keyword evidence="1" id="KW-1133">Transmembrane helix</keyword>
<evidence type="ECO:0000313" key="3">
    <source>
        <dbReference type="Proteomes" id="UP000468650"/>
    </source>
</evidence>
<feature type="transmembrane region" description="Helical" evidence="1">
    <location>
        <begin position="111"/>
        <end position="133"/>
    </location>
</feature>
<keyword evidence="1" id="KW-0812">Transmembrane</keyword>
<proteinExistence type="predicted"/>
<gene>
    <name evidence="2" type="ORF">F8C67_07195</name>
</gene>
<keyword evidence="3" id="KW-1185">Reference proteome</keyword>
<comment type="caution">
    <text evidence="2">The sequence shown here is derived from an EMBL/GenBank/DDBJ whole genome shotgun (WGS) entry which is preliminary data.</text>
</comment>
<accession>A0A6N6RGZ2</accession>
<dbReference type="AlphaFoldDB" id="A0A6N6RGZ2"/>
<reference evidence="2 3" key="1">
    <citation type="submission" date="2019-09" db="EMBL/GenBank/DDBJ databases">
        <title>Genomes of family Cryomorphaceae.</title>
        <authorList>
            <person name="Bowman J.P."/>
        </authorList>
    </citation>
    <scope>NUCLEOTIDE SEQUENCE [LARGE SCALE GENOMIC DNA]</scope>
    <source>
        <strain evidence="2 3">LMG 25704</strain>
    </source>
</reference>
<evidence type="ECO:0000313" key="2">
    <source>
        <dbReference type="EMBL" id="KAB2810365.1"/>
    </source>
</evidence>
<dbReference type="RefSeq" id="WP_170266392.1">
    <property type="nucleotide sequence ID" value="NZ_WBVO01000004.1"/>
</dbReference>
<feature type="transmembrane region" description="Helical" evidence="1">
    <location>
        <begin position="80"/>
        <end position="99"/>
    </location>
</feature>
<feature type="transmembrane region" description="Helical" evidence="1">
    <location>
        <begin position="31"/>
        <end position="51"/>
    </location>
</feature>
<dbReference type="Proteomes" id="UP000468650">
    <property type="component" value="Unassembled WGS sequence"/>
</dbReference>
<sequence length="134" mass="14822">MELSRKLSSTYFERKGGCIFADEFQTMVKKIYSITFILAALCIGALAFPLYGGWIEPNMVYGFEGDTPLTDAEWMALNKVYGAGAFAYACILLAYHVGALRVQRKLSTSSYVLRGLLVALISTIPAYIVMLIVQ</sequence>
<organism evidence="2 3">
    <name type="scientific">Phaeocystidibacter luteus</name>
    <dbReference type="NCBI Taxonomy" id="911197"/>
    <lineage>
        <taxon>Bacteria</taxon>
        <taxon>Pseudomonadati</taxon>
        <taxon>Bacteroidota</taxon>
        <taxon>Flavobacteriia</taxon>
        <taxon>Flavobacteriales</taxon>
        <taxon>Phaeocystidibacteraceae</taxon>
        <taxon>Phaeocystidibacter</taxon>
    </lineage>
</organism>